<proteinExistence type="predicted"/>
<dbReference type="RefSeq" id="WP_378776480.1">
    <property type="nucleotide sequence ID" value="NZ_JBHTMX010000177.1"/>
</dbReference>
<dbReference type="InterPro" id="IPR010642">
    <property type="entry name" value="Invasion_prot_B"/>
</dbReference>
<sequence>MPFRRAVIAVLIASALPSLAVAQQQPTADQMKAATDRLRQQGQTPAATPPAPADAAKAQAPQQPPETLPNGAAAINETYGDWTVDCRIGEGRKSCLLSQAQGDRQSGRRLFAIELRAPKDGKVEGAVLMPFGLKLDSGAVLTLDDKDFGSGLRFSTCVPAGCLLPISLPATATASLKSGKQLTVGSLNLGDGQLVSFNVSLDGFNAALDRLTALAASK</sequence>
<keyword evidence="2" id="KW-0732">Signal</keyword>
<evidence type="ECO:0000256" key="2">
    <source>
        <dbReference type="SAM" id="SignalP"/>
    </source>
</evidence>
<gene>
    <name evidence="3" type="ORF">ACFQ4O_14280</name>
</gene>
<feature type="region of interest" description="Disordered" evidence="1">
    <location>
        <begin position="21"/>
        <end position="73"/>
    </location>
</feature>
<comment type="caution">
    <text evidence="3">The sequence shown here is derived from an EMBL/GenBank/DDBJ whole genome shotgun (WGS) entry which is preliminary data.</text>
</comment>
<dbReference type="Pfam" id="PF06776">
    <property type="entry name" value="IalB"/>
    <property type="match status" value="1"/>
</dbReference>
<organism evidence="3 4">
    <name type="scientific">Methylopila musalis</name>
    <dbReference type="NCBI Taxonomy" id="1134781"/>
    <lineage>
        <taxon>Bacteria</taxon>
        <taxon>Pseudomonadati</taxon>
        <taxon>Pseudomonadota</taxon>
        <taxon>Alphaproteobacteria</taxon>
        <taxon>Hyphomicrobiales</taxon>
        <taxon>Methylopilaceae</taxon>
        <taxon>Methylopila</taxon>
    </lineage>
</organism>
<accession>A0ABW3ZB46</accession>
<dbReference type="Proteomes" id="UP001597171">
    <property type="component" value="Unassembled WGS sequence"/>
</dbReference>
<keyword evidence="4" id="KW-1185">Reference proteome</keyword>
<protein>
    <submittedName>
        <fullName evidence="3">Invasion associated locus B family protein</fullName>
    </submittedName>
</protein>
<dbReference type="Gene3D" id="2.60.40.1880">
    <property type="entry name" value="Invasion associated locus B (IalB) protein"/>
    <property type="match status" value="1"/>
</dbReference>
<dbReference type="InterPro" id="IPR038696">
    <property type="entry name" value="IalB_sf"/>
</dbReference>
<feature type="signal peptide" evidence="2">
    <location>
        <begin position="1"/>
        <end position="22"/>
    </location>
</feature>
<feature type="chain" id="PRO_5047462537" evidence="2">
    <location>
        <begin position="23"/>
        <end position="218"/>
    </location>
</feature>
<evidence type="ECO:0000256" key="1">
    <source>
        <dbReference type="SAM" id="MobiDB-lite"/>
    </source>
</evidence>
<dbReference type="EMBL" id="JBHTMX010000177">
    <property type="protein sequence ID" value="MFD1333168.1"/>
    <property type="molecule type" value="Genomic_DNA"/>
</dbReference>
<name>A0ABW3ZB46_9HYPH</name>
<evidence type="ECO:0000313" key="3">
    <source>
        <dbReference type="EMBL" id="MFD1333168.1"/>
    </source>
</evidence>
<reference evidence="4" key="1">
    <citation type="journal article" date="2019" name="Int. J. Syst. Evol. Microbiol.">
        <title>The Global Catalogue of Microorganisms (GCM) 10K type strain sequencing project: providing services to taxonomists for standard genome sequencing and annotation.</title>
        <authorList>
            <consortium name="The Broad Institute Genomics Platform"/>
            <consortium name="The Broad Institute Genome Sequencing Center for Infectious Disease"/>
            <person name="Wu L."/>
            <person name="Ma J."/>
        </authorList>
    </citation>
    <scope>NUCLEOTIDE SEQUENCE [LARGE SCALE GENOMIC DNA]</scope>
    <source>
        <strain evidence="4">CCUG 61696</strain>
    </source>
</reference>
<evidence type="ECO:0000313" key="4">
    <source>
        <dbReference type="Proteomes" id="UP001597171"/>
    </source>
</evidence>